<evidence type="ECO:0000256" key="3">
    <source>
        <dbReference type="ARBA" id="ARBA00022475"/>
    </source>
</evidence>
<keyword evidence="14" id="KW-1185">Reference proteome</keyword>
<keyword evidence="7 11" id="KW-1133">Transmembrane helix</keyword>
<evidence type="ECO:0000256" key="1">
    <source>
        <dbReference type="ARBA" id="ARBA00004377"/>
    </source>
</evidence>
<feature type="domain" description="General secretion pathway GspH" evidence="12">
    <location>
        <begin position="69"/>
        <end position="154"/>
    </location>
</feature>
<dbReference type="GO" id="GO:0015628">
    <property type="term" value="P:protein secretion by the type II secretion system"/>
    <property type="evidence" value="ECO:0007669"/>
    <property type="project" value="InterPro"/>
</dbReference>
<keyword evidence="3" id="KW-1003">Cell membrane</keyword>
<keyword evidence="8 11" id="KW-0472">Membrane</keyword>
<dbReference type="InterPro" id="IPR045584">
    <property type="entry name" value="Pilin-like"/>
</dbReference>
<evidence type="ECO:0000256" key="7">
    <source>
        <dbReference type="ARBA" id="ARBA00022989"/>
    </source>
</evidence>
<comment type="subcellular location">
    <subcellularLocation>
        <location evidence="1">Cell inner membrane</location>
        <topology evidence="1">Single-pass membrane protein</topology>
    </subcellularLocation>
</comment>
<evidence type="ECO:0000256" key="9">
    <source>
        <dbReference type="ARBA" id="ARBA00025772"/>
    </source>
</evidence>
<dbReference type="PROSITE" id="PS00409">
    <property type="entry name" value="PROKAR_NTER_METHYL"/>
    <property type="match status" value="1"/>
</dbReference>
<comment type="similarity">
    <text evidence="9">Belongs to the GSP H family.</text>
</comment>
<keyword evidence="6 11" id="KW-0812">Transmembrane</keyword>
<accession>A0A2K4MP46</accession>
<dbReference type="AlphaFoldDB" id="A0A2K4MP46"/>
<protein>
    <recommendedName>
        <fullName evidence="2">Type II secretion system protein H</fullName>
    </recommendedName>
    <alternativeName>
        <fullName evidence="10">General secretion pathway protein H</fullName>
    </alternativeName>
</protein>
<dbReference type="EMBL" id="PPTF01000033">
    <property type="protein sequence ID" value="POA98838.1"/>
    <property type="molecule type" value="Genomic_DNA"/>
</dbReference>
<dbReference type="InterPro" id="IPR022346">
    <property type="entry name" value="T2SS_GspH"/>
</dbReference>
<evidence type="ECO:0000256" key="8">
    <source>
        <dbReference type="ARBA" id="ARBA00023136"/>
    </source>
</evidence>
<proteinExistence type="inferred from homology"/>
<evidence type="ECO:0000256" key="5">
    <source>
        <dbReference type="ARBA" id="ARBA00022519"/>
    </source>
</evidence>
<evidence type="ECO:0000256" key="6">
    <source>
        <dbReference type="ARBA" id="ARBA00022692"/>
    </source>
</evidence>
<sequence length="193" mass="21018">MPDHHADPAAAHRHAGALALLGPAMKARWRGVTLIELLVTLTLLAVLLSLALPAMGPWIARQQLQGAQDDIHQSLELARKFATTRQRLVWVEFSQQKDGWLMRVSEQKIANGCDTSRDLRCISSAQHAGIALSAPGKALPLQLAFSPLRGMPQDADGPLQHEIKLQLRRAACQPAELQLLSTGLIQNGTVRCP</sequence>
<evidence type="ECO:0000313" key="14">
    <source>
        <dbReference type="Proteomes" id="UP000236416"/>
    </source>
</evidence>
<dbReference type="NCBIfam" id="TIGR02532">
    <property type="entry name" value="IV_pilin_GFxxxE"/>
    <property type="match status" value="1"/>
</dbReference>
<dbReference type="SUPFAM" id="SSF54523">
    <property type="entry name" value="Pili subunits"/>
    <property type="match status" value="1"/>
</dbReference>
<organism evidence="13 14">
    <name type="scientific">Chromobacterium sinusclupearum</name>
    <dbReference type="NCBI Taxonomy" id="2077146"/>
    <lineage>
        <taxon>Bacteria</taxon>
        <taxon>Pseudomonadati</taxon>
        <taxon>Pseudomonadota</taxon>
        <taxon>Betaproteobacteria</taxon>
        <taxon>Neisseriales</taxon>
        <taxon>Chromobacteriaceae</taxon>
        <taxon>Chromobacterium</taxon>
    </lineage>
</organism>
<dbReference type="Pfam" id="PF12019">
    <property type="entry name" value="GspH"/>
    <property type="match status" value="1"/>
</dbReference>
<dbReference type="GO" id="GO:0015627">
    <property type="term" value="C:type II protein secretion system complex"/>
    <property type="evidence" value="ECO:0007669"/>
    <property type="project" value="InterPro"/>
</dbReference>
<reference evidence="13 14" key="1">
    <citation type="submission" date="2018-01" db="EMBL/GenBank/DDBJ databases">
        <title>Genomic Sequence of Chromobacterium MWU13-2610 from wild cranberry bogs within the Cape Cod National Seashore.</title>
        <authorList>
            <person name="O'Hara-Hanley K."/>
            <person name="Soby S."/>
            <person name="Harrison A."/>
        </authorList>
    </citation>
    <scope>NUCLEOTIDE SEQUENCE [LARGE SCALE GENOMIC DNA]</scope>
    <source>
        <strain evidence="13 14">MWU13-2610</strain>
    </source>
</reference>
<dbReference type="Pfam" id="PF07963">
    <property type="entry name" value="N_methyl"/>
    <property type="match status" value="1"/>
</dbReference>
<dbReference type="Proteomes" id="UP000236416">
    <property type="component" value="Unassembled WGS sequence"/>
</dbReference>
<evidence type="ECO:0000313" key="13">
    <source>
        <dbReference type="EMBL" id="POA98838.1"/>
    </source>
</evidence>
<name>A0A2K4MP46_9NEIS</name>
<evidence type="ECO:0000256" key="2">
    <source>
        <dbReference type="ARBA" id="ARBA00021549"/>
    </source>
</evidence>
<dbReference type="Gene3D" id="3.30.700.10">
    <property type="entry name" value="Glycoprotein, Type 4 Pilin"/>
    <property type="match status" value="1"/>
</dbReference>
<comment type="caution">
    <text evidence="13">The sequence shown here is derived from an EMBL/GenBank/DDBJ whole genome shotgun (WGS) entry which is preliminary data.</text>
</comment>
<dbReference type="InterPro" id="IPR012902">
    <property type="entry name" value="N_methyl_site"/>
</dbReference>
<gene>
    <name evidence="13" type="ORF">C2134_09655</name>
</gene>
<feature type="transmembrane region" description="Helical" evidence="11">
    <location>
        <begin position="34"/>
        <end position="55"/>
    </location>
</feature>
<evidence type="ECO:0000259" key="12">
    <source>
        <dbReference type="Pfam" id="PF12019"/>
    </source>
</evidence>
<evidence type="ECO:0000256" key="10">
    <source>
        <dbReference type="ARBA" id="ARBA00030775"/>
    </source>
</evidence>
<keyword evidence="4" id="KW-0488">Methylation</keyword>
<dbReference type="GO" id="GO:0005886">
    <property type="term" value="C:plasma membrane"/>
    <property type="evidence" value="ECO:0007669"/>
    <property type="project" value="UniProtKB-SubCell"/>
</dbReference>
<evidence type="ECO:0000256" key="11">
    <source>
        <dbReference type="SAM" id="Phobius"/>
    </source>
</evidence>
<keyword evidence="5" id="KW-0997">Cell inner membrane</keyword>
<evidence type="ECO:0000256" key="4">
    <source>
        <dbReference type="ARBA" id="ARBA00022481"/>
    </source>
</evidence>